<dbReference type="Proteomes" id="UP000298416">
    <property type="component" value="Unassembled WGS sequence"/>
</dbReference>
<evidence type="ECO:0000313" key="3">
    <source>
        <dbReference type="EMBL" id="KAG6411609.1"/>
    </source>
</evidence>
<feature type="region of interest" description="Disordered" evidence="1">
    <location>
        <begin position="205"/>
        <end position="237"/>
    </location>
</feature>
<dbReference type="AlphaFoldDB" id="A0A8X8XFG8"/>
<keyword evidence="4" id="KW-1185">Reference proteome</keyword>
<reference evidence="3" key="2">
    <citation type="submission" date="2020-08" db="EMBL/GenBank/DDBJ databases">
        <title>Plant Genome Project.</title>
        <authorList>
            <person name="Zhang R.-G."/>
        </authorList>
    </citation>
    <scope>NUCLEOTIDE SEQUENCE</scope>
    <source>
        <strain evidence="3">Huo1</strain>
        <tissue evidence="3">Leaf</tissue>
    </source>
</reference>
<dbReference type="Pfam" id="PF12776">
    <property type="entry name" value="Myb_DNA-bind_3"/>
    <property type="match status" value="1"/>
</dbReference>
<reference evidence="3" key="1">
    <citation type="submission" date="2018-01" db="EMBL/GenBank/DDBJ databases">
        <authorList>
            <person name="Mao J.F."/>
        </authorList>
    </citation>
    <scope>NUCLEOTIDE SEQUENCE</scope>
    <source>
        <strain evidence="3">Huo1</strain>
        <tissue evidence="3">Leaf</tissue>
    </source>
</reference>
<comment type="caution">
    <text evidence="3">The sequence shown here is derived from an EMBL/GenBank/DDBJ whole genome shotgun (WGS) entry which is preliminary data.</text>
</comment>
<evidence type="ECO:0000259" key="2">
    <source>
        <dbReference type="Pfam" id="PF12776"/>
    </source>
</evidence>
<sequence>MNIPPQAAFLYRGEWSPNCDSIFVACLIRFKGETHWTKTVFPSWFLLTVVAEIKDQAGVVFTERKLKDRVEILRSRYHTFKGVIRHGAVWDMPTKSLNAFAGAYYYHEEPIYSELACLFGMHDVKVESETELVVISDDTEELPCNDPSVDVIHLDEEVNSPAIFPRPNVCRKLFEYELNVTDRESTTTMGIHYIDQAPGCQMRTRAEKDRELPKPPLCYQERGGPSTRSPHGSSCCSNSSIGWRLHLKK</sequence>
<evidence type="ECO:0000313" key="4">
    <source>
        <dbReference type="Proteomes" id="UP000298416"/>
    </source>
</evidence>
<feature type="domain" description="Myb/SANT-like" evidence="2">
    <location>
        <begin position="14"/>
        <end position="99"/>
    </location>
</feature>
<gene>
    <name evidence="3" type="ORF">SASPL_129692</name>
</gene>
<dbReference type="InterPro" id="IPR024752">
    <property type="entry name" value="Myb/SANT-like_dom"/>
</dbReference>
<protein>
    <recommendedName>
        <fullName evidence="2">Myb/SANT-like domain-containing protein</fullName>
    </recommendedName>
</protein>
<accession>A0A8X8XFG8</accession>
<dbReference type="EMBL" id="PNBA02000010">
    <property type="protein sequence ID" value="KAG6411609.1"/>
    <property type="molecule type" value="Genomic_DNA"/>
</dbReference>
<proteinExistence type="predicted"/>
<organism evidence="3">
    <name type="scientific">Salvia splendens</name>
    <name type="common">Scarlet sage</name>
    <dbReference type="NCBI Taxonomy" id="180675"/>
    <lineage>
        <taxon>Eukaryota</taxon>
        <taxon>Viridiplantae</taxon>
        <taxon>Streptophyta</taxon>
        <taxon>Embryophyta</taxon>
        <taxon>Tracheophyta</taxon>
        <taxon>Spermatophyta</taxon>
        <taxon>Magnoliopsida</taxon>
        <taxon>eudicotyledons</taxon>
        <taxon>Gunneridae</taxon>
        <taxon>Pentapetalae</taxon>
        <taxon>asterids</taxon>
        <taxon>lamiids</taxon>
        <taxon>Lamiales</taxon>
        <taxon>Lamiaceae</taxon>
        <taxon>Nepetoideae</taxon>
        <taxon>Mentheae</taxon>
        <taxon>Salviinae</taxon>
        <taxon>Salvia</taxon>
        <taxon>Salvia subgen. Calosphace</taxon>
        <taxon>core Calosphace</taxon>
    </lineage>
</organism>
<name>A0A8X8XFG8_SALSN</name>
<evidence type="ECO:0000256" key="1">
    <source>
        <dbReference type="SAM" id="MobiDB-lite"/>
    </source>
</evidence>